<sequence>MLNNCSKSINRTFLSYTYIYVLFNPFVFFPFIC</sequence>
<dbReference type="AlphaFoldDB" id="A0A0A9GVJ5"/>
<protein>
    <submittedName>
        <fullName evidence="2">Uncharacterized protein</fullName>
    </submittedName>
</protein>
<evidence type="ECO:0000313" key="2">
    <source>
        <dbReference type="EMBL" id="JAE26581.1"/>
    </source>
</evidence>
<keyword evidence="1" id="KW-1133">Transmembrane helix</keyword>
<feature type="transmembrane region" description="Helical" evidence="1">
    <location>
        <begin position="12"/>
        <end position="32"/>
    </location>
</feature>
<organism evidence="2">
    <name type="scientific">Arundo donax</name>
    <name type="common">Giant reed</name>
    <name type="synonym">Donax arundinaceus</name>
    <dbReference type="NCBI Taxonomy" id="35708"/>
    <lineage>
        <taxon>Eukaryota</taxon>
        <taxon>Viridiplantae</taxon>
        <taxon>Streptophyta</taxon>
        <taxon>Embryophyta</taxon>
        <taxon>Tracheophyta</taxon>
        <taxon>Spermatophyta</taxon>
        <taxon>Magnoliopsida</taxon>
        <taxon>Liliopsida</taxon>
        <taxon>Poales</taxon>
        <taxon>Poaceae</taxon>
        <taxon>PACMAD clade</taxon>
        <taxon>Arundinoideae</taxon>
        <taxon>Arundineae</taxon>
        <taxon>Arundo</taxon>
    </lineage>
</organism>
<reference evidence="2" key="1">
    <citation type="submission" date="2014-09" db="EMBL/GenBank/DDBJ databases">
        <authorList>
            <person name="Magalhaes I.L.F."/>
            <person name="Oliveira U."/>
            <person name="Santos F.R."/>
            <person name="Vidigal T.H.D.A."/>
            <person name="Brescovit A.D."/>
            <person name="Santos A.J."/>
        </authorList>
    </citation>
    <scope>NUCLEOTIDE SEQUENCE</scope>
    <source>
        <tissue evidence="2">Shoot tissue taken approximately 20 cm above the soil surface</tissue>
    </source>
</reference>
<keyword evidence="1" id="KW-0472">Membrane</keyword>
<keyword evidence="1" id="KW-0812">Transmembrane</keyword>
<reference evidence="2" key="2">
    <citation type="journal article" date="2015" name="Data Brief">
        <title>Shoot transcriptome of the giant reed, Arundo donax.</title>
        <authorList>
            <person name="Barrero R.A."/>
            <person name="Guerrero F.D."/>
            <person name="Moolhuijzen P."/>
            <person name="Goolsby J.A."/>
            <person name="Tidwell J."/>
            <person name="Bellgard S.E."/>
            <person name="Bellgard M.I."/>
        </authorList>
    </citation>
    <scope>NUCLEOTIDE SEQUENCE</scope>
    <source>
        <tissue evidence="2">Shoot tissue taken approximately 20 cm above the soil surface</tissue>
    </source>
</reference>
<name>A0A0A9GVJ5_ARUDO</name>
<dbReference type="EMBL" id="GBRH01171315">
    <property type="protein sequence ID" value="JAE26581.1"/>
    <property type="molecule type" value="Transcribed_RNA"/>
</dbReference>
<evidence type="ECO:0000256" key="1">
    <source>
        <dbReference type="SAM" id="Phobius"/>
    </source>
</evidence>
<proteinExistence type="predicted"/>
<accession>A0A0A9GVJ5</accession>